<dbReference type="Pfam" id="PF08867">
    <property type="entry name" value="FRG"/>
    <property type="match status" value="1"/>
</dbReference>
<comment type="caution">
    <text evidence="2">The sequence shown here is derived from an EMBL/GenBank/DDBJ whole genome shotgun (WGS) entry which is preliminary data.</text>
</comment>
<accession>A0AA94F3Q5</accession>
<dbReference type="EMBL" id="RWGX01000005">
    <property type="protein sequence ID" value="RVU87215.1"/>
    <property type="molecule type" value="Genomic_DNA"/>
</dbReference>
<proteinExistence type="predicted"/>
<sequence length="418" mass="48630">MREISNLDLKIQLTNEYLRTGGVEKIFDVNLLQDIIDVKFDSNGKADPSTVTSRLNAFMLALLASHSMPPLISDEHISEYSSFVQKSTCFDQIKIDTVEQVDKLFEDFKNNKDFLFRGQREAKWRLYSSLQRFWIWDKMKKSDADYLEFLKNLIENGKSKYETEIKNILEEINIDSTNDISVLGYLQHHNCPTPLLDWTYSFETALFFGIDGLEQAQSVKEIDNYFSLYYIKEEDFSNGGMRTLLNNSLQEVGEKLKLGLIAQIAVDEKQRLEMEKHFYERSFFDKNRIKGAGLISHMTKIEHMSNIPISYFIDKDIDTGIAFSITNSENIKKQNGVFTWNAHFSKPLEVIGNEQYIEAKLESEPNDYRFCECFNINKNLTDYIIEKLKVLDISSETIYPEKDIDAREIYNETKKASS</sequence>
<dbReference type="InterPro" id="IPR014966">
    <property type="entry name" value="FRG-dom"/>
</dbReference>
<name>A0AA94F3Q5_9FLAO</name>
<dbReference type="AlphaFoldDB" id="A0AA94F3Q5"/>
<dbReference type="SMART" id="SM00901">
    <property type="entry name" value="FRG"/>
    <property type="match status" value="1"/>
</dbReference>
<evidence type="ECO:0000259" key="1">
    <source>
        <dbReference type="SMART" id="SM00901"/>
    </source>
</evidence>
<protein>
    <submittedName>
        <fullName evidence="2">FRG domain-containing protein</fullName>
    </submittedName>
</protein>
<reference evidence="2" key="1">
    <citation type="submission" date="2018-12" db="EMBL/GenBank/DDBJ databases">
        <title>Draft genome sequence of Flaovobacterium columnare BGFS27 isolated from channel catfish in Alabama.</title>
        <authorList>
            <person name="Cai W."/>
            <person name="Arias C."/>
        </authorList>
    </citation>
    <scope>NUCLEOTIDE SEQUENCE [LARGE SCALE GENOMIC DNA]</scope>
    <source>
        <strain evidence="2">BGFS27</strain>
    </source>
</reference>
<evidence type="ECO:0000313" key="2">
    <source>
        <dbReference type="EMBL" id="RVU87215.1"/>
    </source>
</evidence>
<dbReference type="RefSeq" id="WP_127822359.1">
    <property type="nucleotide sequence ID" value="NZ_RWGX02000008.1"/>
</dbReference>
<feature type="domain" description="FRG" evidence="1">
    <location>
        <begin position="110"/>
        <end position="223"/>
    </location>
</feature>
<gene>
    <name evidence="2" type="ORF">EJB19_12825</name>
</gene>
<organism evidence="2">
    <name type="scientific">Flavobacterium columnare</name>
    <dbReference type="NCBI Taxonomy" id="996"/>
    <lineage>
        <taxon>Bacteria</taxon>
        <taxon>Pseudomonadati</taxon>
        <taxon>Bacteroidota</taxon>
        <taxon>Flavobacteriia</taxon>
        <taxon>Flavobacteriales</taxon>
        <taxon>Flavobacteriaceae</taxon>
        <taxon>Flavobacterium</taxon>
    </lineage>
</organism>